<evidence type="ECO:0000256" key="2">
    <source>
        <dbReference type="ARBA" id="ARBA00023125"/>
    </source>
</evidence>
<evidence type="ECO:0000256" key="3">
    <source>
        <dbReference type="ARBA" id="ARBA00029540"/>
    </source>
</evidence>
<dbReference type="Gene3D" id="1.10.10.60">
    <property type="entry name" value="Homeodomain-like"/>
    <property type="match status" value="1"/>
</dbReference>
<keyword evidence="6" id="KW-1185">Reference proteome</keyword>
<dbReference type="PANTHER" id="PTHR47918:SF1">
    <property type="entry name" value="DNA-BINDING PROTEIN FIS"/>
    <property type="match status" value="1"/>
</dbReference>
<keyword evidence="2 5" id="KW-0238">DNA-binding</keyword>
<feature type="domain" description="DNA binding HTH" evidence="4">
    <location>
        <begin position="59"/>
        <end position="96"/>
    </location>
</feature>
<dbReference type="InterPro" id="IPR009057">
    <property type="entry name" value="Homeodomain-like_sf"/>
</dbReference>
<dbReference type="STRING" id="762967.HMPREF9440_01964"/>
<dbReference type="EMBL" id="AFBQ01000293">
    <property type="protein sequence ID" value="EHY30686.1"/>
    <property type="molecule type" value="Genomic_DNA"/>
</dbReference>
<dbReference type="GO" id="GO:0006355">
    <property type="term" value="P:regulation of DNA-templated transcription"/>
    <property type="evidence" value="ECO:0007669"/>
    <property type="project" value="InterPro"/>
</dbReference>
<evidence type="ECO:0000313" key="5">
    <source>
        <dbReference type="EMBL" id="EHY30686.1"/>
    </source>
</evidence>
<dbReference type="InterPro" id="IPR050207">
    <property type="entry name" value="Trans_regulatory_Fis"/>
</dbReference>
<dbReference type="PRINTS" id="PR01590">
    <property type="entry name" value="HTHFIS"/>
</dbReference>
<gene>
    <name evidence="5" type="ORF">HMPREF9440_01964</name>
</gene>
<dbReference type="Pfam" id="PF02954">
    <property type="entry name" value="HTH_8"/>
    <property type="match status" value="1"/>
</dbReference>
<dbReference type="PATRIC" id="fig|762967.3.peg.1546"/>
<name>H3KGT2_9BURK</name>
<proteinExistence type="inferred from homology"/>
<dbReference type="HOGENOM" id="CLU_158040_2_0_4"/>
<evidence type="ECO:0000256" key="1">
    <source>
        <dbReference type="ARBA" id="ARBA00008559"/>
    </source>
</evidence>
<reference evidence="5 6" key="1">
    <citation type="submission" date="2011-11" db="EMBL/GenBank/DDBJ databases">
        <authorList>
            <person name="Weinstock G."/>
            <person name="Sodergren E."/>
            <person name="Clifton S."/>
            <person name="Fulton L."/>
            <person name="Fulton B."/>
            <person name="Courtney L."/>
            <person name="Fronick C."/>
            <person name="Harrison M."/>
            <person name="Strong C."/>
            <person name="Farmer C."/>
            <person name="Delahaunty K."/>
            <person name="Markovic C."/>
            <person name="Hall O."/>
            <person name="Minx P."/>
            <person name="Tomlinson C."/>
            <person name="Mitreva M."/>
            <person name="Hou S."/>
            <person name="Chen J."/>
            <person name="Wollam A."/>
            <person name="Pepin K.H."/>
            <person name="Johnson M."/>
            <person name="Bhonagiri V."/>
            <person name="Zhang X."/>
            <person name="Suruliraj S."/>
            <person name="Warren W."/>
            <person name="Chinwalla A."/>
            <person name="Mardis E.R."/>
            <person name="Wilson R.K."/>
        </authorList>
    </citation>
    <scope>NUCLEOTIDE SEQUENCE [LARGE SCALE GENOMIC DNA]</scope>
    <source>
        <strain evidence="5 6">YIT 11816</strain>
    </source>
</reference>
<organism evidence="5 6">
    <name type="scientific">Sutterella parvirubra YIT 11816</name>
    <dbReference type="NCBI Taxonomy" id="762967"/>
    <lineage>
        <taxon>Bacteria</taxon>
        <taxon>Pseudomonadati</taxon>
        <taxon>Pseudomonadota</taxon>
        <taxon>Betaproteobacteria</taxon>
        <taxon>Burkholderiales</taxon>
        <taxon>Sutterellaceae</taxon>
        <taxon>Sutterella</taxon>
    </lineage>
</organism>
<evidence type="ECO:0000259" key="4">
    <source>
        <dbReference type="Pfam" id="PF02954"/>
    </source>
</evidence>
<dbReference type="PIRSF" id="PIRSF002097">
    <property type="entry name" value="DNA-binding_Fis"/>
    <property type="match status" value="1"/>
</dbReference>
<dbReference type="InterPro" id="IPR002197">
    <property type="entry name" value="HTH_Fis"/>
</dbReference>
<comment type="caution">
    <text evidence="5">The sequence shown here is derived from an EMBL/GenBank/DDBJ whole genome shotgun (WGS) entry which is preliminary data.</text>
</comment>
<dbReference type="OrthoDB" id="9802388at2"/>
<dbReference type="AlphaFoldDB" id="H3KGT2"/>
<comment type="similarity">
    <text evidence="1">Belongs to the transcriptional regulatory Fis family.</text>
</comment>
<accession>H3KGT2</accession>
<protein>
    <recommendedName>
        <fullName evidence="3">Putative Fis-like DNA-binding protein</fullName>
    </recommendedName>
</protein>
<dbReference type="InterPro" id="IPR005412">
    <property type="entry name" value="Fis_DNA-bd"/>
</dbReference>
<dbReference type="PANTHER" id="PTHR47918">
    <property type="entry name" value="DNA-BINDING PROTEIN FIS"/>
    <property type="match status" value="1"/>
</dbReference>
<evidence type="ECO:0000313" key="6">
    <source>
        <dbReference type="Proteomes" id="UP000004956"/>
    </source>
</evidence>
<dbReference type="GO" id="GO:0043565">
    <property type="term" value="F:sequence-specific DNA binding"/>
    <property type="evidence" value="ECO:0007669"/>
    <property type="project" value="InterPro"/>
</dbReference>
<dbReference type="RefSeq" id="WP_008543153.1">
    <property type="nucleotide sequence ID" value="NZ_JH605003.1"/>
</dbReference>
<dbReference type="SUPFAM" id="SSF46689">
    <property type="entry name" value="Homeodomain-like"/>
    <property type="match status" value="1"/>
</dbReference>
<dbReference type="Proteomes" id="UP000004956">
    <property type="component" value="Unassembled WGS sequence"/>
</dbReference>
<sequence>MNEFPDDTPVDPSLIDLPETAFNTKDYELDAVVVAKLDRYFEQLEGRHPHPLYELVIHAVERPLLLYAMGMCQNNQCAAAKLLGINRNTLRKKLTRHGLFL</sequence>